<keyword evidence="2" id="KW-1185">Reference proteome</keyword>
<dbReference type="EMBL" id="WNYA01000004">
    <property type="protein sequence ID" value="KAG8574720.1"/>
    <property type="molecule type" value="Genomic_DNA"/>
</dbReference>
<protein>
    <submittedName>
        <fullName evidence="1">Uncharacterized protein</fullName>
    </submittedName>
</protein>
<comment type="caution">
    <text evidence="1">The sequence shown here is derived from an EMBL/GenBank/DDBJ whole genome shotgun (WGS) entry which is preliminary data.</text>
</comment>
<evidence type="ECO:0000313" key="1">
    <source>
        <dbReference type="EMBL" id="KAG8574720.1"/>
    </source>
</evidence>
<name>A0AAV7BPT3_ENGPU</name>
<accession>A0AAV7BPT3</accession>
<dbReference type="Proteomes" id="UP000824782">
    <property type="component" value="Unassembled WGS sequence"/>
</dbReference>
<gene>
    <name evidence="1" type="ORF">GDO81_009292</name>
</gene>
<proteinExistence type="predicted"/>
<evidence type="ECO:0000313" key="2">
    <source>
        <dbReference type="Proteomes" id="UP000824782"/>
    </source>
</evidence>
<reference evidence="1" key="1">
    <citation type="thesis" date="2020" institute="ProQuest LLC" country="789 East Eisenhower Parkway, Ann Arbor, MI, USA">
        <title>Comparative Genomics and Chromosome Evolution.</title>
        <authorList>
            <person name="Mudd A.B."/>
        </authorList>
    </citation>
    <scope>NUCLEOTIDE SEQUENCE</scope>
    <source>
        <strain evidence="1">237g6f4</strain>
        <tissue evidence="1">Blood</tissue>
    </source>
</reference>
<dbReference type="AlphaFoldDB" id="A0AAV7BPT3"/>
<organism evidence="1 2">
    <name type="scientific">Engystomops pustulosus</name>
    <name type="common">Tungara frog</name>
    <name type="synonym">Physalaemus pustulosus</name>
    <dbReference type="NCBI Taxonomy" id="76066"/>
    <lineage>
        <taxon>Eukaryota</taxon>
        <taxon>Metazoa</taxon>
        <taxon>Chordata</taxon>
        <taxon>Craniata</taxon>
        <taxon>Vertebrata</taxon>
        <taxon>Euteleostomi</taxon>
        <taxon>Amphibia</taxon>
        <taxon>Batrachia</taxon>
        <taxon>Anura</taxon>
        <taxon>Neobatrachia</taxon>
        <taxon>Hyloidea</taxon>
        <taxon>Leptodactylidae</taxon>
        <taxon>Leiuperinae</taxon>
        <taxon>Engystomops</taxon>
    </lineage>
</organism>
<sequence length="72" mass="8533">MWQSQTFFKPEEQVGGPPVKWNRLSACMWQSQKCFKPEEQVGGPPVKWNRLSAWMRVGRFCLYRGSRRVNTQ</sequence>